<evidence type="ECO:0000313" key="8">
    <source>
        <dbReference type="EMBL" id="OIJ28098.1"/>
    </source>
</evidence>
<proteinExistence type="predicted"/>
<dbReference type="RefSeq" id="WP_045550360.1">
    <property type="nucleotide sequence ID" value="NZ_JZDQ02000004.1"/>
</dbReference>
<feature type="transmembrane region" description="Helical" evidence="6">
    <location>
        <begin position="311"/>
        <end position="329"/>
    </location>
</feature>
<dbReference type="GO" id="GO:0022857">
    <property type="term" value="F:transmembrane transporter activity"/>
    <property type="evidence" value="ECO:0007669"/>
    <property type="project" value="InterPro"/>
</dbReference>
<evidence type="ECO:0000256" key="2">
    <source>
        <dbReference type="ARBA" id="ARBA00022448"/>
    </source>
</evidence>
<dbReference type="InterPro" id="IPR020846">
    <property type="entry name" value="MFS_dom"/>
</dbReference>
<comment type="caution">
    <text evidence="8">The sequence shown here is derived from an EMBL/GenBank/DDBJ whole genome shotgun (WGS) entry which is preliminary data.</text>
</comment>
<gene>
    <name evidence="8" type="ORF">UG56_003280</name>
</gene>
<keyword evidence="2" id="KW-0813">Transport</keyword>
<evidence type="ECO:0000259" key="7">
    <source>
        <dbReference type="PROSITE" id="PS50850"/>
    </source>
</evidence>
<comment type="subcellular location">
    <subcellularLocation>
        <location evidence="1">Cell membrane</location>
        <topology evidence="1">Multi-pass membrane protein</topology>
    </subcellularLocation>
</comment>
<dbReference type="PROSITE" id="PS50850">
    <property type="entry name" value="MFS"/>
    <property type="match status" value="1"/>
</dbReference>
<accession>A0A1J4N9C5</accession>
<feature type="transmembrane region" description="Helical" evidence="6">
    <location>
        <begin position="276"/>
        <end position="299"/>
    </location>
</feature>
<feature type="transmembrane region" description="Helical" evidence="6">
    <location>
        <begin position="57"/>
        <end position="77"/>
    </location>
</feature>
<dbReference type="EMBL" id="JZDQ02000004">
    <property type="protein sequence ID" value="OIJ28098.1"/>
    <property type="molecule type" value="Genomic_DNA"/>
</dbReference>
<feature type="domain" description="Major facilitator superfamily (MFS) profile" evidence="7">
    <location>
        <begin position="23"/>
        <end position="463"/>
    </location>
</feature>
<evidence type="ECO:0000256" key="3">
    <source>
        <dbReference type="ARBA" id="ARBA00022692"/>
    </source>
</evidence>
<keyword evidence="4 6" id="KW-1133">Transmembrane helix</keyword>
<protein>
    <submittedName>
        <fullName evidence="8">MFS transporter</fullName>
    </submittedName>
</protein>
<dbReference type="SUPFAM" id="SSF103473">
    <property type="entry name" value="MFS general substrate transporter"/>
    <property type="match status" value="1"/>
</dbReference>
<dbReference type="InterPro" id="IPR036259">
    <property type="entry name" value="MFS_trans_sf"/>
</dbReference>
<evidence type="ECO:0000256" key="6">
    <source>
        <dbReference type="SAM" id="Phobius"/>
    </source>
</evidence>
<name>A0A1J4N9C5_9ACTN</name>
<feature type="transmembrane region" description="Helical" evidence="6">
    <location>
        <begin position="341"/>
        <end position="360"/>
    </location>
</feature>
<dbReference type="CDD" id="cd17321">
    <property type="entry name" value="MFS_MMR_MDR_like"/>
    <property type="match status" value="1"/>
</dbReference>
<feature type="transmembrane region" description="Helical" evidence="6">
    <location>
        <begin position="176"/>
        <end position="196"/>
    </location>
</feature>
<dbReference type="InterPro" id="IPR011701">
    <property type="entry name" value="MFS"/>
</dbReference>
<feature type="transmembrane region" description="Helical" evidence="6">
    <location>
        <begin position="441"/>
        <end position="459"/>
    </location>
</feature>
<dbReference type="STRING" id="1844.UG56_003280"/>
<evidence type="ECO:0000313" key="9">
    <source>
        <dbReference type="Proteomes" id="UP000033772"/>
    </source>
</evidence>
<organism evidence="8 9">
    <name type="scientific">Nocardioides luteus</name>
    <dbReference type="NCBI Taxonomy" id="1844"/>
    <lineage>
        <taxon>Bacteria</taxon>
        <taxon>Bacillati</taxon>
        <taxon>Actinomycetota</taxon>
        <taxon>Actinomycetes</taxon>
        <taxon>Propionibacteriales</taxon>
        <taxon>Nocardioidaceae</taxon>
        <taxon>Nocardioides</taxon>
    </lineage>
</organism>
<dbReference type="OrthoDB" id="9781469at2"/>
<feature type="transmembrane region" description="Helical" evidence="6">
    <location>
        <begin position="366"/>
        <end position="391"/>
    </location>
</feature>
<keyword evidence="9" id="KW-1185">Reference proteome</keyword>
<dbReference type="Gene3D" id="1.20.1250.20">
    <property type="entry name" value="MFS general substrate transporter like domains"/>
    <property type="match status" value="1"/>
</dbReference>
<evidence type="ECO:0000256" key="4">
    <source>
        <dbReference type="ARBA" id="ARBA00022989"/>
    </source>
</evidence>
<keyword evidence="5 6" id="KW-0472">Membrane</keyword>
<dbReference type="Pfam" id="PF07690">
    <property type="entry name" value="MFS_1"/>
    <property type="match status" value="1"/>
</dbReference>
<feature type="transmembrane region" description="Helical" evidence="6">
    <location>
        <begin position="412"/>
        <end position="435"/>
    </location>
</feature>
<dbReference type="Gene3D" id="1.20.1720.10">
    <property type="entry name" value="Multidrug resistance protein D"/>
    <property type="match status" value="1"/>
</dbReference>
<feature type="transmembrane region" description="Helical" evidence="6">
    <location>
        <begin position="149"/>
        <end position="170"/>
    </location>
</feature>
<evidence type="ECO:0000256" key="5">
    <source>
        <dbReference type="ARBA" id="ARBA00023136"/>
    </source>
</evidence>
<dbReference type="Proteomes" id="UP000033772">
    <property type="component" value="Unassembled WGS sequence"/>
</dbReference>
<dbReference type="PANTHER" id="PTHR42718:SF9">
    <property type="entry name" value="MAJOR FACILITATOR SUPERFAMILY MULTIDRUG TRANSPORTER MFSC"/>
    <property type="match status" value="1"/>
</dbReference>
<feature type="transmembrane region" description="Helical" evidence="6">
    <location>
        <begin position="21"/>
        <end position="45"/>
    </location>
</feature>
<evidence type="ECO:0000256" key="1">
    <source>
        <dbReference type="ARBA" id="ARBA00004651"/>
    </source>
</evidence>
<sequence length="466" mass="46916">MTVAADETSTREPAAPPAGSVRALLAALLGFTVITVDVSAVNIALPYLHRDLGGGMAGLQWVVDAYTLMFAALMLSAGAVTDRIGPVRAYGLGVVLFTAASLACAAAPVMPVLIAARVFQGAAAALVMPASLALVRVAYDDARARAQAIAVWTIGGSAAMALGPVAGGLLSEYAGWRWVFLVNVPIGILIVALLAGLRIRSMRHRAPLDLPGQVLAVVALSALTYAVIEAGHTGWHSGALLAGATSVAAALAFVVVEHRSAAPVLPLGLLARGRVAVALVSGFGINFGFYGGIFLLGLYYQQVRGWTGAEAGLMFVVPAALTTCANMVAPRLAQVVGRRPLIVGGQLILAVAMLVLLPLATTTPVWLVLVLLVPLATGGALAITLVTADLIDAVEPARVGVATGALSTFRQTGGAIAVAVFGGLAAGATGILTLPGMRACLLVGGVVLVLTAVVAAGGARKASSSG</sequence>
<dbReference type="PANTHER" id="PTHR42718">
    <property type="entry name" value="MAJOR FACILITATOR SUPERFAMILY MULTIDRUG TRANSPORTER MFSC"/>
    <property type="match status" value="1"/>
</dbReference>
<feature type="transmembrane region" description="Helical" evidence="6">
    <location>
        <begin position="234"/>
        <end position="256"/>
    </location>
</feature>
<feature type="transmembrane region" description="Helical" evidence="6">
    <location>
        <begin position="114"/>
        <end position="137"/>
    </location>
</feature>
<keyword evidence="3 6" id="KW-0812">Transmembrane</keyword>
<dbReference type="AlphaFoldDB" id="A0A1J4N9C5"/>
<feature type="transmembrane region" description="Helical" evidence="6">
    <location>
        <begin position="89"/>
        <end position="108"/>
    </location>
</feature>
<reference evidence="8" key="1">
    <citation type="submission" date="2016-10" db="EMBL/GenBank/DDBJ databases">
        <title>Draft Genome Sequence of Nocardioides luteus Strain BAFB, an Alkane-Degrading Bacterium Isolated from JP-7 Polluted Soil.</title>
        <authorList>
            <person name="Brown L."/>
            <person name="Ruiz O.N."/>
            <person name="Gunasekera T."/>
        </authorList>
    </citation>
    <scope>NUCLEOTIDE SEQUENCE [LARGE SCALE GENOMIC DNA]</scope>
    <source>
        <strain evidence="8">BAFB</strain>
    </source>
</reference>
<dbReference type="GO" id="GO:0005886">
    <property type="term" value="C:plasma membrane"/>
    <property type="evidence" value="ECO:0007669"/>
    <property type="project" value="UniProtKB-SubCell"/>
</dbReference>